<gene>
    <name evidence="1" type="ORF">CUREO_1526</name>
</gene>
<protein>
    <submittedName>
        <fullName evidence="1">Uncharacterized protein</fullName>
    </submittedName>
</protein>
<name>A0AAU8U210_9BACT</name>
<dbReference type="AlphaFoldDB" id="A0AAU8U210"/>
<accession>A0AAU8U210</accession>
<dbReference type="RefSeq" id="WP_050335783.1">
    <property type="nucleotide sequence ID" value="NZ_CP012195.1"/>
</dbReference>
<evidence type="ECO:0000313" key="2">
    <source>
        <dbReference type="Proteomes" id="UP000063971"/>
    </source>
</evidence>
<reference evidence="1 2" key="1">
    <citation type="journal article" date="2015" name="Genome Announc.">
        <title>Complete Genome Sequence of the Campylobacter ureolyticus Clinical Isolate RIGS 9880.</title>
        <authorList>
            <person name="Miller W.G."/>
            <person name="Yee E."/>
            <person name="On S.L."/>
            <person name="Andersen L.P."/>
            <person name="Bono J.L."/>
        </authorList>
    </citation>
    <scope>NUCLEOTIDE SEQUENCE [LARGE SCALE GENOMIC DNA]</scope>
    <source>
        <strain evidence="1 2">RIGS 9880</strain>
    </source>
</reference>
<dbReference type="KEGG" id="cure:CUREO_1526"/>
<organism evidence="1 2">
    <name type="scientific">Campylobacter ureolyticus RIGS 9880</name>
    <dbReference type="NCBI Taxonomy" id="1032069"/>
    <lineage>
        <taxon>Bacteria</taxon>
        <taxon>Pseudomonadati</taxon>
        <taxon>Campylobacterota</taxon>
        <taxon>Epsilonproteobacteria</taxon>
        <taxon>Campylobacterales</taxon>
        <taxon>Campylobacteraceae</taxon>
        <taxon>Campylobacter</taxon>
    </lineage>
</organism>
<sequence>MSSLIDTIIETTINGGSVSKAGIEFFKGMDGNSSKIADGICDSISLVTSIFSDKNPIYSANGLKNSIAQAKKN</sequence>
<evidence type="ECO:0000313" key="1">
    <source>
        <dbReference type="EMBL" id="AKT91343.1"/>
    </source>
</evidence>
<dbReference type="EMBL" id="CP012195">
    <property type="protein sequence ID" value="AKT91343.1"/>
    <property type="molecule type" value="Genomic_DNA"/>
</dbReference>
<proteinExistence type="predicted"/>
<dbReference type="Proteomes" id="UP000063971">
    <property type="component" value="Chromosome"/>
</dbReference>